<dbReference type="AlphaFoldDB" id="A0A939DIU1"/>
<evidence type="ECO:0000313" key="2">
    <source>
        <dbReference type="EMBL" id="MBN7798322.1"/>
    </source>
</evidence>
<dbReference type="RefSeq" id="WP_206561772.1">
    <property type="nucleotide sequence ID" value="NZ_JAFKCZ010000014.1"/>
</dbReference>
<name>A0A939DIU1_9GAMM</name>
<accession>A0A939DIU1</accession>
<protein>
    <submittedName>
        <fullName evidence="2">PEP-CTERM sorting domain-containing protein</fullName>
    </submittedName>
</protein>
<sequence>MYKHAKFTSVNSGLRALAGVLVGGLFAIQNAHAGLLQVNYSDLSGVAGADFEDLGLGNNQQVTFNNIFESGNTSFGESFAGQTVTPSGNFDVLSGAPTGPLTLVAGSASVNVTAVDGGAGDVGNTAIAGSGPLGYPDADAVGEGSIAILFDFDQSEFGFDVVGGNGGTATAQFWARDGSLLDEIIFSLSSDIFQPYGFVTDDGLQSVAGVSIFNNDPGGIGFDNFIFDVAGVPGTPGSDDPIPVSEPSTLPLLCLSLFGLAYSRRKRVR</sequence>
<gene>
    <name evidence="2" type="ORF">JYP50_17075</name>
</gene>
<dbReference type="EMBL" id="JAFKCZ010000014">
    <property type="protein sequence ID" value="MBN7798322.1"/>
    <property type="molecule type" value="Genomic_DNA"/>
</dbReference>
<organism evidence="2 3">
    <name type="scientific">Parahaliea mediterranea</name>
    <dbReference type="NCBI Taxonomy" id="651086"/>
    <lineage>
        <taxon>Bacteria</taxon>
        <taxon>Pseudomonadati</taxon>
        <taxon>Pseudomonadota</taxon>
        <taxon>Gammaproteobacteria</taxon>
        <taxon>Cellvibrionales</taxon>
        <taxon>Halieaceae</taxon>
        <taxon>Parahaliea</taxon>
    </lineage>
</organism>
<dbReference type="Pfam" id="PF07589">
    <property type="entry name" value="PEP-CTERM"/>
    <property type="match status" value="1"/>
</dbReference>
<keyword evidence="3" id="KW-1185">Reference proteome</keyword>
<feature type="domain" description="Ice-binding protein C-terminal" evidence="1">
    <location>
        <begin position="243"/>
        <end position="265"/>
    </location>
</feature>
<dbReference type="NCBIfam" id="TIGR02595">
    <property type="entry name" value="PEP_CTERM"/>
    <property type="match status" value="1"/>
</dbReference>
<dbReference type="InterPro" id="IPR013424">
    <property type="entry name" value="Ice-binding_C"/>
</dbReference>
<dbReference type="Proteomes" id="UP000664303">
    <property type="component" value="Unassembled WGS sequence"/>
</dbReference>
<reference evidence="2" key="1">
    <citation type="submission" date="2021-02" db="EMBL/GenBank/DDBJ databases">
        <title>PHA producing bacteria isolated from coastal sediment in Guangdong, Shenzhen.</title>
        <authorList>
            <person name="Zheng W."/>
            <person name="Yu S."/>
            <person name="Huang Y."/>
        </authorList>
    </citation>
    <scope>NUCLEOTIDE SEQUENCE</scope>
    <source>
        <strain evidence="2">TN14-10</strain>
    </source>
</reference>
<comment type="caution">
    <text evidence="2">The sequence shown here is derived from an EMBL/GenBank/DDBJ whole genome shotgun (WGS) entry which is preliminary data.</text>
</comment>
<evidence type="ECO:0000259" key="1">
    <source>
        <dbReference type="Pfam" id="PF07589"/>
    </source>
</evidence>
<proteinExistence type="predicted"/>
<evidence type="ECO:0000313" key="3">
    <source>
        <dbReference type="Proteomes" id="UP000664303"/>
    </source>
</evidence>